<keyword evidence="6 9" id="KW-1133">Transmembrane helix</keyword>
<evidence type="ECO:0000313" key="11">
    <source>
        <dbReference type="EMBL" id="MBC5721241.1"/>
    </source>
</evidence>
<evidence type="ECO:0000259" key="10">
    <source>
        <dbReference type="Pfam" id="PF04290"/>
    </source>
</evidence>
<keyword evidence="12" id="KW-1185">Reference proteome</keyword>
<name>A0A8J6J613_9FIRM</name>
<evidence type="ECO:0000256" key="6">
    <source>
        <dbReference type="ARBA" id="ARBA00022989"/>
    </source>
</evidence>
<evidence type="ECO:0000256" key="8">
    <source>
        <dbReference type="ARBA" id="ARBA00038436"/>
    </source>
</evidence>
<feature type="domain" description="Tripartite ATP-independent periplasmic transporters DctQ component" evidence="10">
    <location>
        <begin position="31"/>
        <end position="153"/>
    </location>
</feature>
<evidence type="ECO:0000256" key="3">
    <source>
        <dbReference type="ARBA" id="ARBA00022475"/>
    </source>
</evidence>
<keyword evidence="4" id="KW-0997">Cell inner membrane</keyword>
<comment type="caution">
    <text evidence="11">The sequence shown here is derived from an EMBL/GenBank/DDBJ whole genome shotgun (WGS) entry which is preliminary data.</text>
</comment>
<sequence>MKVLSAIEKAVDFLCNIMTGIAALMMAALTLDVFLNVIFRTIGKPIVVSVELTTIFFPWIVCMAMIVIARRQENTALVLFFDKFKGIVRHIAVIFINGTMFFFSAVMAKSAFDLSLSLVDEYLALTHLSKAFTYGSMFIGFVGVCIMLAFNLLKYVMIEIVRIDKEGAAK</sequence>
<dbReference type="AlphaFoldDB" id="A0A8J6J613"/>
<dbReference type="InterPro" id="IPR007387">
    <property type="entry name" value="TRAP_DctQ"/>
</dbReference>
<feature type="transmembrane region" description="Helical" evidence="9">
    <location>
        <begin position="90"/>
        <end position="112"/>
    </location>
</feature>
<keyword evidence="7 9" id="KW-0472">Membrane</keyword>
<organism evidence="11 12">
    <name type="scientific">Flintibacter hominis</name>
    <dbReference type="NCBI Taxonomy" id="2763048"/>
    <lineage>
        <taxon>Bacteria</taxon>
        <taxon>Bacillati</taxon>
        <taxon>Bacillota</taxon>
        <taxon>Clostridia</taxon>
        <taxon>Eubacteriales</taxon>
        <taxon>Flintibacter</taxon>
    </lineage>
</organism>
<protein>
    <submittedName>
        <fullName evidence="11">TRAP transporter small permease subunit</fullName>
    </submittedName>
</protein>
<dbReference type="GO" id="GO:0005886">
    <property type="term" value="C:plasma membrane"/>
    <property type="evidence" value="ECO:0007669"/>
    <property type="project" value="UniProtKB-SubCell"/>
</dbReference>
<comment type="subcellular location">
    <subcellularLocation>
        <location evidence="1">Cell inner membrane</location>
        <topology evidence="1">Multi-pass membrane protein</topology>
    </subcellularLocation>
</comment>
<evidence type="ECO:0000256" key="2">
    <source>
        <dbReference type="ARBA" id="ARBA00022448"/>
    </source>
</evidence>
<dbReference type="RefSeq" id="WP_186851783.1">
    <property type="nucleotide sequence ID" value="NZ_JACOPO010000001.1"/>
</dbReference>
<evidence type="ECO:0000256" key="7">
    <source>
        <dbReference type="ARBA" id="ARBA00023136"/>
    </source>
</evidence>
<evidence type="ECO:0000256" key="5">
    <source>
        <dbReference type="ARBA" id="ARBA00022692"/>
    </source>
</evidence>
<dbReference type="PANTHER" id="PTHR35011">
    <property type="entry name" value="2,3-DIKETO-L-GULONATE TRAP TRANSPORTER SMALL PERMEASE PROTEIN YIAM"/>
    <property type="match status" value="1"/>
</dbReference>
<proteinExistence type="inferred from homology"/>
<keyword evidence="2" id="KW-0813">Transport</keyword>
<gene>
    <name evidence="11" type="ORF">H8S11_00150</name>
</gene>
<dbReference type="GO" id="GO:0022857">
    <property type="term" value="F:transmembrane transporter activity"/>
    <property type="evidence" value="ECO:0007669"/>
    <property type="project" value="TreeGrafter"/>
</dbReference>
<dbReference type="EMBL" id="JACOPO010000001">
    <property type="protein sequence ID" value="MBC5721241.1"/>
    <property type="molecule type" value="Genomic_DNA"/>
</dbReference>
<keyword evidence="3" id="KW-1003">Cell membrane</keyword>
<feature type="transmembrane region" description="Helical" evidence="9">
    <location>
        <begin position="132"/>
        <end position="153"/>
    </location>
</feature>
<dbReference type="Proteomes" id="UP000628736">
    <property type="component" value="Unassembled WGS sequence"/>
</dbReference>
<feature type="transmembrane region" description="Helical" evidence="9">
    <location>
        <begin position="12"/>
        <end position="39"/>
    </location>
</feature>
<dbReference type="Pfam" id="PF04290">
    <property type="entry name" value="DctQ"/>
    <property type="match status" value="1"/>
</dbReference>
<evidence type="ECO:0000256" key="1">
    <source>
        <dbReference type="ARBA" id="ARBA00004429"/>
    </source>
</evidence>
<evidence type="ECO:0000313" key="12">
    <source>
        <dbReference type="Proteomes" id="UP000628736"/>
    </source>
</evidence>
<comment type="similarity">
    <text evidence="8">Belongs to the TRAP transporter small permease family.</text>
</comment>
<dbReference type="GO" id="GO:0015740">
    <property type="term" value="P:C4-dicarboxylate transport"/>
    <property type="evidence" value="ECO:0007669"/>
    <property type="project" value="TreeGrafter"/>
</dbReference>
<evidence type="ECO:0000256" key="9">
    <source>
        <dbReference type="SAM" id="Phobius"/>
    </source>
</evidence>
<accession>A0A8J6J613</accession>
<keyword evidence="5 9" id="KW-0812">Transmembrane</keyword>
<evidence type="ECO:0000256" key="4">
    <source>
        <dbReference type="ARBA" id="ARBA00022519"/>
    </source>
</evidence>
<dbReference type="PANTHER" id="PTHR35011:SF2">
    <property type="entry name" value="2,3-DIKETO-L-GULONATE TRAP TRANSPORTER SMALL PERMEASE PROTEIN YIAM"/>
    <property type="match status" value="1"/>
</dbReference>
<reference evidence="11" key="1">
    <citation type="submission" date="2020-08" db="EMBL/GenBank/DDBJ databases">
        <title>Genome public.</title>
        <authorList>
            <person name="Liu C."/>
            <person name="Sun Q."/>
        </authorList>
    </citation>
    <scope>NUCLEOTIDE SEQUENCE</scope>
    <source>
        <strain evidence="11">NSJ-23</strain>
    </source>
</reference>
<feature type="transmembrane region" description="Helical" evidence="9">
    <location>
        <begin position="45"/>
        <end position="69"/>
    </location>
</feature>
<dbReference type="InterPro" id="IPR055348">
    <property type="entry name" value="DctQ"/>
</dbReference>